<accession>A0AA87Y9A7</accession>
<dbReference type="RefSeq" id="WP_166793477.1">
    <property type="nucleotide sequence ID" value="NZ_BMWW01000006.1"/>
</dbReference>
<evidence type="ECO:0000313" key="2">
    <source>
        <dbReference type="Proteomes" id="UP000619512"/>
    </source>
</evidence>
<organism evidence="1 2">
    <name type="scientific">Pseudoduganella plicata</name>
    <dbReference type="NCBI Taxonomy" id="321984"/>
    <lineage>
        <taxon>Bacteria</taxon>
        <taxon>Pseudomonadati</taxon>
        <taxon>Pseudomonadota</taxon>
        <taxon>Betaproteobacteria</taxon>
        <taxon>Burkholderiales</taxon>
        <taxon>Oxalobacteraceae</taxon>
        <taxon>Telluria group</taxon>
        <taxon>Pseudoduganella</taxon>
    </lineage>
</organism>
<reference evidence="1" key="1">
    <citation type="journal article" date="2014" name="Int. J. Syst. Evol. Microbiol.">
        <title>Complete genome sequence of Corynebacterium casei LMG S-19264T (=DSM 44701T), isolated from a smear-ripened cheese.</title>
        <authorList>
            <consortium name="US DOE Joint Genome Institute (JGI-PGF)"/>
            <person name="Walter F."/>
            <person name="Albersmeier A."/>
            <person name="Kalinowski J."/>
            <person name="Ruckert C."/>
        </authorList>
    </citation>
    <scope>NUCLEOTIDE SEQUENCE</scope>
    <source>
        <strain evidence="1">KCTC 12344</strain>
    </source>
</reference>
<dbReference type="Proteomes" id="UP000619512">
    <property type="component" value="Unassembled WGS sequence"/>
</dbReference>
<comment type="caution">
    <text evidence="1">The sequence shown here is derived from an EMBL/GenBank/DDBJ whole genome shotgun (WGS) entry which is preliminary data.</text>
</comment>
<proteinExistence type="predicted"/>
<protein>
    <submittedName>
        <fullName evidence="1">Uncharacterized protein</fullName>
    </submittedName>
</protein>
<name>A0AA87Y9A7_9BURK</name>
<dbReference type="AlphaFoldDB" id="A0AA87Y9A7"/>
<sequence>MAKRFVVLAAVLLILGAVGYFFGAGQALACGVAAVAVYVYAMYKRYKGAAPPGR</sequence>
<reference evidence="1" key="2">
    <citation type="submission" date="2022-12" db="EMBL/GenBank/DDBJ databases">
        <authorList>
            <person name="Sun Q."/>
            <person name="Kim S."/>
        </authorList>
    </citation>
    <scope>NUCLEOTIDE SEQUENCE</scope>
    <source>
        <strain evidence="1">KCTC 12344</strain>
    </source>
</reference>
<evidence type="ECO:0000313" key="1">
    <source>
        <dbReference type="EMBL" id="GGZ00030.1"/>
    </source>
</evidence>
<dbReference type="EMBL" id="BMWW01000006">
    <property type="protein sequence ID" value="GGZ00030.1"/>
    <property type="molecule type" value="Genomic_DNA"/>
</dbReference>
<gene>
    <name evidence="1" type="ORF">GCM10007388_37170</name>
</gene>